<feature type="signal peptide" evidence="10">
    <location>
        <begin position="1"/>
        <end position="28"/>
    </location>
</feature>
<dbReference type="PROSITE" id="PS00250">
    <property type="entry name" value="TGF_BETA_1"/>
    <property type="match status" value="1"/>
</dbReference>
<dbReference type="GO" id="GO:0005615">
    <property type="term" value="C:extracellular space"/>
    <property type="evidence" value="ECO:0007669"/>
    <property type="project" value="TreeGrafter"/>
</dbReference>
<evidence type="ECO:0000256" key="1">
    <source>
        <dbReference type="ARBA" id="ARBA00004613"/>
    </source>
</evidence>
<dbReference type="InterPro" id="IPR015615">
    <property type="entry name" value="TGF-beta-rel"/>
</dbReference>
<dbReference type="KEGG" id="aplc:110973196"/>
<evidence type="ECO:0000256" key="9">
    <source>
        <dbReference type="SAM" id="MobiDB-lite"/>
    </source>
</evidence>
<evidence type="ECO:0000256" key="10">
    <source>
        <dbReference type="SAM" id="SignalP"/>
    </source>
</evidence>
<gene>
    <name evidence="13" type="primary">LOC110973196</name>
</gene>
<dbReference type="PANTHER" id="PTHR11848:SF263">
    <property type="entry name" value="PROTEIN DECAPENTAPLEGIC"/>
    <property type="match status" value="1"/>
</dbReference>
<dbReference type="InterPro" id="IPR001839">
    <property type="entry name" value="TGF-b_C"/>
</dbReference>
<feature type="compositionally biased region" description="Basic and acidic residues" evidence="9">
    <location>
        <begin position="356"/>
        <end position="368"/>
    </location>
</feature>
<feature type="domain" description="TGF-beta family profile" evidence="11">
    <location>
        <begin position="363"/>
        <end position="483"/>
    </location>
</feature>
<sequence>MLGNRVDVTVTPLLTVCYLAALLCHGLSSNVHHESSQFRSSKDVKSVDPPGLWPSTRRAGGYSGISPSKHIMKIMQQLSKDGDQLKERGNTVRSYQPTMRFACNDPTYVFSIKSQNTENLRSIELHYFASQSGVIGSRPTFDIRLYLITNTSSVCQSIGVHHHPAEARGWQVTDVTSQISLFFQPTSEGKDSKITVGVSFQLQGTKDSSNSPRDLITHWKMFSNHARPFLLMYAEEDDSSGNSVLKWTKEGSKTKTSPSETTRPLKAQRHSASMGSHTRHARSVDDNTHSIMTNEFPKGSTNMVHQTTFQHFNEQDSKRRKAKKRSSKKRKRVSKKNHRKAPLLDQSSSVDEGENDEVHEAMNDDRDQNTVLPMGPGEGPCSRHPMFVSFDTIDWDGYVIAPTGYNAFYCAGDCRFPLSKTDNPSNHATIQSVMSVAGTQTKIPPPCCVPEKMTSLSILFLDENDNVGLKNYRNMVVESCGCR</sequence>
<keyword evidence="12" id="KW-1185">Reference proteome</keyword>
<reference evidence="13" key="1">
    <citation type="submission" date="2025-08" db="UniProtKB">
        <authorList>
            <consortium name="RefSeq"/>
        </authorList>
    </citation>
    <scope>IDENTIFICATION</scope>
</reference>
<dbReference type="PROSITE" id="PS51362">
    <property type="entry name" value="TGF_BETA_2"/>
    <property type="match status" value="1"/>
</dbReference>
<protein>
    <submittedName>
        <fullName evidence="13">Growth/differentiation factor 10-like</fullName>
    </submittedName>
</protein>
<evidence type="ECO:0000256" key="4">
    <source>
        <dbReference type="ARBA" id="ARBA00022729"/>
    </source>
</evidence>
<accession>A0A8B7XHE9</accession>
<dbReference type="GO" id="GO:0005125">
    <property type="term" value="F:cytokine activity"/>
    <property type="evidence" value="ECO:0007669"/>
    <property type="project" value="TreeGrafter"/>
</dbReference>
<evidence type="ECO:0000256" key="7">
    <source>
        <dbReference type="ARBA" id="ARBA00023180"/>
    </source>
</evidence>
<evidence type="ECO:0000256" key="3">
    <source>
        <dbReference type="ARBA" id="ARBA00022525"/>
    </source>
</evidence>
<dbReference type="InterPro" id="IPR029034">
    <property type="entry name" value="Cystine-knot_cytokine"/>
</dbReference>
<keyword evidence="6" id="KW-1015">Disulfide bond</keyword>
<dbReference type="GeneID" id="110973196"/>
<dbReference type="AlphaFoldDB" id="A0A8B7XHE9"/>
<dbReference type="RefSeq" id="XP_022079532.1">
    <property type="nucleotide sequence ID" value="XM_022223840.1"/>
</dbReference>
<feature type="chain" id="PRO_5034012956" evidence="10">
    <location>
        <begin position="29"/>
        <end position="483"/>
    </location>
</feature>
<dbReference type="SUPFAM" id="SSF57501">
    <property type="entry name" value="Cystine-knot cytokines"/>
    <property type="match status" value="1"/>
</dbReference>
<feature type="compositionally biased region" description="Basic residues" evidence="9">
    <location>
        <begin position="318"/>
        <end position="341"/>
    </location>
</feature>
<comment type="similarity">
    <text evidence="2 8">Belongs to the TGF-beta family.</text>
</comment>
<name>A0A8B7XHE9_ACAPL</name>
<dbReference type="Pfam" id="PF00019">
    <property type="entry name" value="TGF_beta"/>
    <property type="match status" value="1"/>
</dbReference>
<dbReference type="PANTHER" id="PTHR11848">
    <property type="entry name" value="TGF-BETA FAMILY"/>
    <property type="match status" value="1"/>
</dbReference>
<evidence type="ECO:0000259" key="11">
    <source>
        <dbReference type="PROSITE" id="PS51362"/>
    </source>
</evidence>
<organism evidence="12 13">
    <name type="scientific">Acanthaster planci</name>
    <name type="common">Crown-of-thorns starfish</name>
    <dbReference type="NCBI Taxonomy" id="133434"/>
    <lineage>
        <taxon>Eukaryota</taxon>
        <taxon>Metazoa</taxon>
        <taxon>Echinodermata</taxon>
        <taxon>Eleutherozoa</taxon>
        <taxon>Asterozoa</taxon>
        <taxon>Asteroidea</taxon>
        <taxon>Valvatacea</taxon>
        <taxon>Valvatida</taxon>
        <taxon>Acanthasteridae</taxon>
        <taxon>Acanthaster</taxon>
    </lineage>
</organism>
<dbReference type="OrthoDB" id="5987191at2759"/>
<keyword evidence="3" id="KW-0964">Secreted</keyword>
<feature type="compositionally biased region" description="Polar residues" evidence="9">
    <location>
        <begin position="289"/>
        <end position="312"/>
    </location>
</feature>
<evidence type="ECO:0000256" key="6">
    <source>
        <dbReference type="ARBA" id="ARBA00023157"/>
    </source>
</evidence>
<evidence type="ECO:0000313" key="13">
    <source>
        <dbReference type="RefSeq" id="XP_022079532.1"/>
    </source>
</evidence>
<dbReference type="Proteomes" id="UP000694845">
    <property type="component" value="Unplaced"/>
</dbReference>
<dbReference type="Gene3D" id="2.10.90.10">
    <property type="entry name" value="Cystine-knot cytokines"/>
    <property type="match status" value="1"/>
</dbReference>
<dbReference type="SMART" id="SM00204">
    <property type="entry name" value="TGFB"/>
    <property type="match status" value="1"/>
</dbReference>
<dbReference type="GO" id="GO:0008083">
    <property type="term" value="F:growth factor activity"/>
    <property type="evidence" value="ECO:0007669"/>
    <property type="project" value="UniProtKB-KW"/>
</dbReference>
<dbReference type="FunFam" id="2.10.90.10:FF:000001">
    <property type="entry name" value="Bone morphogenetic protein 4"/>
    <property type="match status" value="1"/>
</dbReference>
<evidence type="ECO:0000256" key="5">
    <source>
        <dbReference type="ARBA" id="ARBA00023030"/>
    </source>
</evidence>
<feature type="region of interest" description="Disordered" evidence="9">
    <location>
        <begin position="242"/>
        <end position="378"/>
    </location>
</feature>
<keyword evidence="4 10" id="KW-0732">Signal</keyword>
<dbReference type="OMA" id="KASECHP"/>
<evidence type="ECO:0000256" key="2">
    <source>
        <dbReference type="ARBA" id="ARBA00006656"/>
    </source>
</evidence>
<comment type="subcellular location">
    <subcellularLocation>
        <location evidence="1">Secreted</location>
    </subcellularLocation>
</comment>
<evidence type="ECO:0000256" key="8">
    <source>
        <dbReference type="RuleBase" id="RU000354"/>
    </source>
</evidence>
<keyword evidence="7" id="KW-0325">Glycoprotein</keyword>
<dbReference type="InterPro" id="IPR017948">
    <property type="entry name" value="TGFb_CS"/>
</dbReference>
<proteinExistence type="inferred from homology"/>
<keyword evidence="5 8" id="KW-0339">Growth factor</keyword>
<evidence type="ECO:0000313" key="12">
    <source>
        <dbReference type="Proteomes" id="UP000694845"/>
    </source>
</evidence>